<feature type="domain" description="F-box protein At3g26010-like beta-propeller" evidence="1">
    <location>
        <begin position="10"/>
        <end position="200"/>
    </location>
</feature>
<dbReference type="InterPro" id="IPR017451">
    <property type="entry name" value="F-box-assoc_interact_dom"/>
</dbReference>
<dbReference type="Proteomes" id="UP000826271">
    <property type="component" value="Unassembled WGS sequence"/>
</dbReference>
<gene>
    <name evidence="2" type="ORF">BUALT_Bualt17G0073200</name>
</gene>
<dbReference type="NCBIfam" id="TIGR01640">
    <property type="entry name" value="F_box_assoc_1"/>
    <property type="match status" value="1"/>
</dbReference>
<proteinExistence type="predicted"/>
<comment type="caution">
    <text evidence="2">The sequence shown here is derived from an EMBL/GenBank/DDBJ whole genome shotgun (WGS) entry which is preliminary data.</text>
</comment>
<dbReference type="InterPro" id="IPR056592">
    <property type="entry name" value="Beta-prop_At3g26010-like"/>
</dbReference>
<dbReference type="InterPro" id="IPR055290">
    <property type="entry name" value="At3g26010-like"/>
</dbReference>
<evidence type="ECO:0000259" key="1">
    <source>
        <dbReference type="Pfam" id="PF24750"/>
    </source>
</evidence>
<dbReference type="Pfam" id="PF24750">
    <property type="entry name" value="b-prop_At3g26010-like"/>
    <property type="match status" value="1"/>
</dbReference>
<accession>A0AAV6WHA4</accession>
<protein>
    <recommendedName>
        <fullName evidence="1">F-box protein At3g26010-like beta-propeller domain-containing protein</fullName>
    </recommendedName>
</protein>
<name>A0AAV6WHA4_9LAMI</name>
<dbReference type="AlphaFoldDB" id="A0AAV6WHA4"/>
<organism evidence="2 3">
    <name type="scientific">Buddleja alternifolia</name>
    <dbReference type="NCBI Taxonomy" id="168488"/>
    <lineage>
        <taxon>Eukaryota</taxon>
        <taxon>Viridiplantae</taxon>
        <taxon>Streptophyta</taxon>
        <taxon>Embryophyta</taxon>
        <taxon>Tracheophyta</taxon>
        <taxon>Spermatophyta</taxon>
        <taxon>Magnoliopsida</taxon>
        <taxon>eudicotyledons</taxon>
        <taxon>Gunneridae</taxon>
        <taxon>Pentapetalae</taxon>
        <taxon>asterids</taxon>
        <taxon>lamiids</taxon>
        <taxon>Lamiales</taxon>
        <taxon>Scrophulariaceae</taxon>
        <taxon>Buddlejeae</taxon>
        <taxon>Buddleja</taxon>
    </lineage>
</organism>
<evidence type="ECO:0000313" key="3">
    <source>
        <dbReference type="Proteomes" id="UP000826271"/>
    </source>
</evidence>
<sequence length="258" mass="30309">MHSARKCYGRMGLISRVSNGITSYNVVRITKTSDNGVLSCNFEILSSEKREWRIVKPENDTFNAEFDMRSSVLYKGNLHWICNKMTTLLAYDPFKNECRFISIPSEVYHMKGKNAILGVSRDNLCYFEMNRISINECKLPGWKMWVMKDYEKGEWSLDHEEKERKIEGISVICNVLSGYSPIIPVSFHPWNEEIVYFWYEGYFFTYNVKKGWFEDDFVSFSSQSIVLMWEMFPLLMPLCPSRLPKPKWDGKIGNIVNK</sequence>
<dbReference type="PANTHER" id="PTHR35546:SF130">
    <property type="entry name" value="EXPRESSED PROTEIN"/>
    <property type="match status" value="1"/>
</dbReference>
<keyword evidence="3" id="KW-1185">Reference proteome</keyword>
<dbReference type="EMBL" id="WHWC01000017">
    <property type="protein sequence ID" value="KAG8366375.1"/>
    <property type="molecule type" value="Genomic_DNA"/>
</dbReference>
<dbReference type="PANTHER" id="PTHR35546">
    <property type="entry name" value="F-BOX PROTEIN INTERACTION DOMAIN PROTEIN-RELATED"/>
    <property type="match status" value="1"/>
</dbReference>
<evidence type="ECO:0000313" key="2">
    <source>
        <dbReference type="EMBL" id="KAG8366375.1"/>
    </source>
</evidence>
<reference evidence="2" key="1">
    <citation type="submission" date="2019-10" db="EMBL/GenBank/DDBJ databases">
        <authorList>
            <person name="Zhang R."/>
            <person name="Pan Y."/>
            <person name="Wang J."/>
            <person name="Ma R."/>
            <person name="Yu S."/>
        </authorList>
    </citation>
    <scope>NUCLEOTIDE SEQUENCE</scope>
    <source>
        <strain evidence="2">LA-IB0</strain>
        <tissue evidence="2">Leaf</tissue>
    </source>
</reference>